<dbReference type="Proteomes" id="UP001153076">
    <property type="component" value="Unassembled WGS sequence"/>
</dbReference>
<organism evidence="1 2">
    <name type="scientific">Carnegiea gigantea</name>
    <dbReference type="NCBI Taxonomy" id="171969"/>
    <lineage>
        <taxon>Eukaryota</taxon>
        <taxon>Viridiplantae</taxon>
        <taxon>Streptophyta</taxon>
        <taxon>Embryophyta</taxon>
        <taxon>Tracheophyta</taxon>
        <taxon>Spermatophyta</taxon>
        <taxon>Magnoliopsida</taxon>
        <taxon>eudicotyledons</taxon>
        <taxon>Gunneridae</taxon>
        <taxon>Pentapetalae</taxon>
        <taxon>Caryophyllales</taxon>
        <taxon>Cactineae</taxon>
        <taxon>Cactaceae</taxon>
        <taxon>Cactoideae</taxon>
        <taxon>Echinocereeae</taxon>
        <taxon>Carnegiea</taxon>
    </lineage>
</organism>
<gene>
    <name evidence="1" type="ORF">Cgig2_009269</name>
</gene>
<keyword evidence="2" id="KW-1185">Reference proteome</keyword>
<evidence type="ECO:0000313" key="1">
    <source>
        <dbReference type="EMBL" id="KAJ8434294.1"/>
    </source>
</evidence>
<accession>A0A9Q1QAB2</accession>
<dbReference type="AlphaFoldDB" id="A0A9Q1QAB2"/>
<reference evidence="1" key="1">
    <citation type="submission" date="2022-04" db="EMBL/GenBank/DDBJ databases">
        <title>Carnegiea gigantea Genome sequencing and assembly v2.</title>
        <authorList>
            <person name="Copetti D."/>
            <person name="Sanderson M.J."/>
            <person name="Burquez A."/>
            <person name="Wojciechowski M.F."/>
        </authorList>
    </citation>
    <scope>NUCLEOTIDE SEQUENCE</scope>
    <source>
        <strain evidence="1">SGP5-SGP5p</strain>
        <tissue evidence="1">Aerial part</tissue>
    </source>
</reference>
<name>A0A9Q1QAB2_9CARY</name>
<proteinExistence type="predicted"/>
<comment type="caution">
    <text evidence="1">The sequence shown here is derived from an EMBL/GenBank/DDBJ whole genome shotgun (WGS) entry which is preliminary data.</text>
</comment>
<sequence length="179" mass="20360">MVRKTIEQKSVVSNVPRARLSCETGCALKAKFLRMSSAPKHFLLQDPIFPKVIEVLRWHCGEENRGRNGKDLSTFSGSTVVYFEDLDGNTTKIKQFFISLSVRPGNLRAIRDHLHGIMKFTPVAPLRMQFEDKLLFMRSHLSSFEAWMQNAMAYSCVDVSIPGKQIICTVLSEMALDYN</sequence>
<dbReference type="EMBL" id="JAKOGI010000488">
    <property type="protein sequence ID" value="KAJ8434294.1"/>
    <property type="molecule type" value="Genomic_DNA"/>
</dbReference>
<protein>
    <submittedName>
        <fullName evidence="1">Uncharacterized protein</fullName>
    </submittedName>
</protein>
<evidence type="ECO:0000313" key="2">
    <source>
        <dbReference type="Proteomes" id="UP001153076"/>
    </source>
</evidence>